<feature type="transmembrane region" description="Helical" evidence="1">
    <location>
        <begin position="101"/>
        <end position="119"/>
    </location>
</feature>
<keyword evidence="4" id="KW-1185">Reference proteome</keyword>
<organism evidence="3 4">
    <name type="scientific">Bacillus songklensis</name>
    <dbReference type="NCBI Taxonomy" id="1069116"/>
    <lineage>
        <taxon>Bacteria</taxon>
        <taxon>Bacillati</taxon>
        <taxon>Bacillota</taxon>
        <taxon>Bacilli</taxon>
        <taxon>Bacillales</taxon>
        <taxon>Bacillaceae</taxon>
        <taxon>Bacillus</taxon>
    </lineage>
</organism>
<dbReference type="EMBL" id="JBHRZT010000073">
    <property type="protein sequence ID" value="MFC3886559.1"/>
    <property type="molecule type" value="Genomic_DNA"/>
</dbReference>
<dbReference type="Gene3D" id="2.30.42.10">
    <property type="match status" value="1"/>
</dbReference>
<sequence>MEIITEGLHGIGRFFLHPLTYFFIMVAFFVGQARVKRERKYFHTRVFDFVLESKYLFFPGILIGIVLSIITFIAGVYIPIGIIALLSLITVLLSGPFTFRWLSPAYVIGFTMVIAFLLPEGLAAEGPLKTWLTDIQEAPLSSLVALLALLLLAEGYLIWKVGGKGTSPAILKSKRGFPIGAHFSQKLWGVPVLLLIPGDGLVKLFSWWPTLSLQGEAFSLFLVPFGIGFFQKVQGMLPSESIENTGKRVLALGIAVMLSVPAAFFFPITAVFIASIAILIREFISIQQKLKDENAPFFFSKREKGLVILGVIPKSPAEKMEMKVGEVIVKVNGVAVSNVNEFYHALQLNRAYCKLEVNDVNGEVRFVQRALYDGEHHELGVLFVQSHQDREPEAV</sequence>
<dbReference type="PROSITE" id="PS50106">
    <property type="entry name" value="PDZ"/>
    <property type="match status" value="1"/>
</dbReference>
<feature type="domain" description="PDZ" evidence="2">
    <location>
        <begin position="283"/>
        <end position="340"/>
    </location>
</feature>
<dbReference type="SMART" id="SM00228">
    <property type="entry name" value="PDZ"/>
    <property type="match status" value="1"/>
</dbReference>
<dbReference type="Proteomes" id="UP001595752">
    <property type="component" value="Unassembled WGS sequence"/>
</dbReference>
<dbReference type="InterPro" id="IPR041489">
    <property type="entry name" value="PDZ_6"/>
</dbReference>
<keyword evidence="1" id="KW-1133">Transmembrane helix</keyword>
<protein>
    <submittedName>
        <fullName evidence="3">PDZ domain-containing protein</fullName>
    </submittedName>
</protein>
<feature type="transmembrane region" description="Helical" evidence="1">
    <location>
        <begin position="250"/>
        <end position="280"/>
    </location>
</feature>
<keyword evidence="1" id="KW-0812">Transmembrane</keyword>
<dbReference type="SUPFAM" id="SSF50156">
    <property type="entry name" value="PDZ domain-like"/>
    <property type="match status" value="1"/>
</dbReference>
<evidence type="ECO:0000313" key="4">
    <source>
        <dbReference type="Proteomes" id="UP001595752"/>
    </source>
</evidence>
<evidence type="ECO:0000256" key="1">
    <source>
        <dbReference type="SAM" id="Phobius"/>
    </source>
</evidence>
<feature type="transmembrane region" description="Helical" evidence="1">
    <location>
        <begin position="140"/>
        <end position="159"/>
    </location>
</feature>
<feature type="transmembrane region" description="Helical" evidence="1">
    <location>
        <begin position="15"/>
        <end position="35"/>
    </location>
</feature>
<dbReference type="InterPro" id="IPR036034">
    <property type="entry name" value="PDZ_sf"/>
</dbReference>
<evidence type="ECO:0000313" key="3">
    <source>
        <dbReference type="EMBL" id="MFC3886559.1"/>
    </source>
</evidence>
<dbReference type="Pfam" id="PF17820">
    <property type="entry name" value="PDZ_6"/>
    <property type="match status" value="1"/>
</dbReference>
<feature type="transmembrane region" description="Helical" evidence="1">
    <location>
        <begin position="208"/>
        <end position="230"/>
    </location>
</feature>
<comment type="caution">
    <text evidence="3">The sequence shown here is derived from an EMBL/GenBank/DDBJ whole genome shotgun (WGS) entry which is preliminary data.</text>
</comment>
<evidence type="ECO:0000259" key="2">
    <source>
        <dbReference type="PROSITE" id="PS50106"/>
    </source>
</evidence>
<name>A0ABV8BBU5_9BACI</name>
<accession>A0ABV8BBU5</accession>
<proteinExistence type="predicted"/>
<dbReference type="InterPro" id="IPR001478">
    <property type="entry name" value="PDZ"/>
</dbReference>
<dbReference type="RefSeq" id="WP_377918978.1">
    <property type="nucleotide sequence ID" value="NZ_JBHRZT010000073.1"/>
</dbReference>
<keyword evidence="1" id="KW-0472">Membrane</keyword>
<feature type="transmembrane region" description="Helical" evidence="1">
    <location>
        <begin position="56"/>
        <end position="89"/>
    </location>
</feature>
<reference evidence="4" key="1">
    <citation type="journal article" date="2019" name="Int. J. Syst. Evol. Microbiol.">
        <title>The Global Catalogue of Microorganisms (GCM) 10K type strain sequencing project: providing services to taxonomists for standard genome sequencing and annotation.</title>
        <authorList>
            <consortium name="The Broad Institute Genomics Platform"/>
            <consortium name="The Broad Institute Genome Sequencing Center for Infectious Disease"/>
            <person name="Wu L."/>
            <person name="Ma J."/>
        </authorList>
    </citation>
    <scope>NUCLEOTIDE SEQUENCE [LARGE SCALE GENOMIC DNA]</scope>
    <source>
        <strain evidence="4">CCUG 61889</strain>
    </source>
</reference>
<gene>
    <name evidence="3" type="ORF">ACFOU2_24920</name>
</gene>